<accession>A0A9N9NBZ3</accession>
<comment type="caution">
    <text evidence="1">The sequence shown here is derived from an EMBL/GenBank/DDBJ whole genome shotgun (WGS) entry which is preliminary data.</text>
</comment>
<proteinExistence type="predicted"/>
<evidence type="ECO:0000313" key="2">
    <source>
        <dbReference type="Proteomes" id="UP000789405"/>
    </source>
</evidence>
<dbReference type="AlphaFoldDB" id="A0A9N9NBZ3"/>
<organism evidence="1 2">
    <name type="scientific">Dentiscutata erythropus</name>
    <dbReference type="NCBI Taxonomy" id="1348616"/>
    <lineage>
        <taxon>Eukaryota</taxon>
        <taxon>Fungi</taxon>
        <taxon>Fungi incertae sedis</taxon>
        <taxon>Mucoromycota</taxon>
        <taxon>Glomeromycotina</taxon>
        <taxon>Glomeromycetes</taxon>
        <taxon>Diversisporales</taxon>
        <taxon>Gigasporaceae</taxon>
        <taxon>Dentiscutata</taxon>
    </lineage>
</organism>
<protein>
    <submittedName>
        <fullName evidence="1">9004_t:CDS:1</fullName>
    </submittedName>
</protein>
<keyword evidence="2" id="KW-1185">Reference proteome</keyword>
<feature type="non-terminal residue" evidence="1">
    <location>
        <position position="131"/>
    </location>
</feature>
<sequence>MNKRTQSALTLNKKTMVVSVYNYFNKNNQIISNNIKNFKIHNEVAIATGVGTATVARIITEYKKTKTITASKQGKRPLKKIDSIEIAKKYNHQGIVKNNIVYEKSSLNTLQLRNRLLELFSLEINSDNIVK</sequence>
<reference evidence="1" key="1">
    <citation type="submission" date="2021-06" db="EMBL/GenBank/DDBJ databases">
        <authorList>
            <person name="Kallberg Y."/>
            <person name="Tangrot J."/>
            <person name="Rosling A."/>
        </authorList>
    </citation>
    <scope>NUCLEOTIDE SEQUENCE</scope>
    <source>
        <strain evidence="1">MA453B</strain>
    </source>
</reference>
<dbReference type="Proteomes" id="UP000789405">
    <property type="component" value="Unassembled WGS sequence"/>
</dbReference>
<evidence type="ECO:0000313" key="1">
    <source>
        <dbReference type="EMBL" id="CAG8719796.1"/>
    </source>
</evidence>
<dbReference type="EMBL" id="CAJVPY010010553">
    <property type="protein sequence ID" value="CAG8719796.1"/>
    <property type="molecule type" value="Genomic_DNA"/>
</dbReference>
<name>A0A9N9NBZ3_9GLOM</name>
<gene>
    <name evidence="1" type="ORF">DERYTH_LOCUS14230</name>
</gene>